<dbReference type="GO" id="GO:0016491">
    <property type="term" value="F:oxidoreductase activity"/>
    <property type="evidence" value="ECO:0007669"/>
    <property type="project" value="InterPro"/>
</dbReference>
<evidence type="ECO:0000259" key="1">
    <source>
        <dbReference type="Pfam" id="PF01323"/>
    </source>
</evidence>
<feature type="domain" description="DSBA-like thioredoxin" evidence="1">
    <location>
        <begin position="4"/>
        <end position="202"/>
    </location>
</feature>
<evidence type="ECO:0000313" key="3">
    <source>
        <dbReference type="Proteomes" id="UP000315344"/>
    </source>
</evidence>
<reference evidence="2 3" key="1">
    <citation type="journal article" date="2017" name="Nat. Commun.">
        <title>In situ click chemistry generation of cyclooxygenase-2 inhibitors.</title>
        <authorList>
            <person name="Bhardwaj A."/>
            <person name="Kaur J."/>
            <person name="Wuest M."/>
            <person name="Wuest F."/>
        </authorList>
    </citation>
    <scope>NUCLEOTIDE SEQUENCE [LARGE SCALE GENOMIC DNA]</scope>
    <source>
        <strain evidence="2">S2_012_000_R3_94</strain>
    </source>
</reference>
<dbReference type="InterPro" id="IPR001853">
    <property type="entry name" value="DSBA-like_thioredoxin_dom"/>
</dbReference>
<dbReference type="CDD" id="cd03024">
    <property type="entry name" value="DsbA_FrnE"/>
    <property type="match status" value="1"/>
</dbReference>
<dbReference type="Pfam" id="PF01323">
    <property type="entry name" value="DSBA"/>
    <property type="match status" value="1"/>
</dbReference>
<dbReference type="Gene3D" id="3.40.30.10">
    <property type="entry name" value="Glutaredoxin"/>
    <property type="match status" value="1"/>
</dbReference>
<dbReference type="AlphaFoldDB" id="A0A533I679"/>
<evidence type="ECO:0000313" key="2">
    <source>
        <dbReference type="EMBL" id="TKW66265.1"/>
    </source>
</evidence>
<dbReference type="SUPFAM" id="SSF52833">
    <property type="entry name" value="Thioredoxin-like"/>
    <property type="match status" value="1"/>
</dbReference>
<name>A0A533I679_PARDE</name>
<sequence>MTSLDIFADPTCPWCLIAKAELDQALESRPEHMFDITWHPFRLNPDLPASGMEHVAYMKARFKDEAGILAANAPVLRAAERLGLWINMAAIERVPQTLDAFRVLHWAGIEGAQTRVMSAMMRAYWREGRNIADHQVLAEIGAASGMDRQMILRLLATDADRQEVLTREAHARERGIRAVPTFIIADSQVVPGAQPADLWKQVIDEITATRP</sequence>
<gene>
    <name evidence="2" type="ORF">DI616_12135</name>
</gene>
<dbReference type="Proteomes" id="UP000315344">
    <property type="component" value="Unassembled WGS sequence"/>
</dbReference>
<dbReference type="PANTHER" id="PTHR13887">
    <property type="entry name" value="GLUTATHIONE S-TRANSFERASE KAPPA"/>
    <property type="match status" value="1"/>
</dbReference>
<dbReference type="EMBL" id="VAFL01000008">
    <property type="protein sequence ID" value="TKW66265.1"/>
    <property type="molecule type" value="Genomic_DNA"/>
</dbReference>
<dbReference type="InterPro" id="IPR011767">
    <property type="entry name" value="GLR_AS"/>
</dbReference>
<protein>
    <submittedName>
        <fullName evidence="2">DsbA family oxidoreductase</fullName>
    </submittedName>
</protein>
<dbReference type="InterPro" id="IPR036249">
    <property type="entry name" value="Thioredoxin-like_sf"/>
</dbReference>
<dbReference type="PANTHER" id="PTHR13887:SF41">
    <property type="entry name" value="THIOREDOXIN SUPERFAMILY PROTEIN"/>
    <property type="match status" value="1"/>
</dbReference>
<organism evidence="2 3">
    <name type="scientific">Paracoccus denitrificans</name>
    <dbReference type="NCBI Taxonomy" id="266"/>
    <lineage>
        <taxon>Bacteria</taxon>
        <taxon>Pseudomonadati</taxon>
        <taxon>Pseudomonadota</taxon>
        <taxon>Alphaproteobacteria</taxon>
        <taxon>Rhodobacterales</taxon>
        <taxon>Paracoccaceae</taxon>
        <taxon>Paracoccus</taxon>
    </lineage>
</organism>
<proteinExistence type="predicted"/>
<accession>A0A533I679</accession>
<comment type="caution">
    <text evidence="2">The sequence shown here is derived from an EMBL/GenBank/DDBJ whole genome shotgun (WGS) entry which is preliminary data.</text>
</comment>
<dbReference type="PROSITE" id="PS00195">
    <property type="entry name" value="GLUTAREDOXIN_1"/>
    <property type="match status" value="1"/>
</dbReference>